<keyword evidence="2" id="KW-1185">Reference proteome</keyword>
<gene>
    <name evidence="1" type="ORF">AYL99_07088</name>
</gene>
<dbReference type="AlphaFoldDB" id="A0A178ZE07"/>
<organism evidence="1 2">
    <name type="scientific">Fonsecaea erecta</name>
    <dbReference type="NCBI Taxonomy" id="1367422"/>
    <lineage>
        <taxon>Eukaryota</taxon>
        <taxon>Fungi</taxon>
        <taxon>Dikarya</taxon>
        <taxon>Ascomycota</taxon>
        <taxon>Pezizomycotina</taxon>
        <taxon>Eurotiomycetes</taxon>
        <taxon>Chaetothyriomycetidae</taxon>
        <taxon>Chaetothyriales</taxon>
        <taxon>Herpotrichiellaceae</taxon>
        <taxon>Fonsecaea</taxon>
    </lineage>
</organism>
<accession>A0A178ZE07</accession>
<proteinExistence type="predicted"/>
<comment type="caution">
    <text evidence="1">The sequence shown here is derived from an EMBL/GenBank/DDBJ whole genome shotgun (WGS) entry which is preliminary data.</text>
</comment>
<dbReference type="OrthoDB" id="2123952at2759"/>
<protein>
    <submittedName>
        <fullName evidence="1">Uncharacterized protein</fullName>
    </submittedName>
</protein>
<evidence type="ECO:0000313" key="1">
    <source>
        <dbReference type="EMBL" id="OAP57998.1"/>
    </source>
</evidence>
<dbReference type="STRING" id="1367422.A0A178ZE07"/>
<dbReference type="GeneID" id="30011256"/>
<reference evidence="1 2" key="1">
    <citation type="submission" date="2016-04" db="EMBL/GenBank/DDBJ databases">
        <title>Draft genome of Fonsecaea erecta CBS 125763.</title>
        <authorList>
            <person name="Weiss V.A."/>
            <person name="Vicente V.A."/>
            <person name="Raittz R.T."/>
            <person name="Moreno L.F."/>
            <person name="De Souza E.M."/>
            <person name="Pedrosa F.O."/>
            <person name="Steffens M.B."/>
            <person name="Faoro H."/>
            <person name="Tadra-Sfeir M.Z."/>
            <person name="Najafzadeh M.J."/>
            <person name="Felipe M.S."/>
            <person name="Teixeira M."/>
            <person name="Sun J."/>
            <person name="Xi L."/>
            <person name="Gomes R."/>
            <person name="De Azevedo C.M."/>
            <person name="Salgado C.G."/>
            <person name="Da Silva M.B."/>
            <person name="Nascimento M.F."/>
            <person name="Queiroz-Telles F."/>
            <person name="Attili D.S."/>
            <person name="Gorbushina A."/>
        </authorList>
    </citation>
    <scope>NUCLEOTIDE SEQUENCE [LARGE SCALE GENOMIC DNA]</scope>
    <source>
        <strain evidence="1 2">CBS 125763</strain>
    </source>
</reference>
<dbReference type="EMBL" id="LVYI01000006">
    <property type="protein sequence ID" value="OAP57998.1"/>
    <property type="molecule type" value="Genomic_DNA"/>
</dbReference>
<sequence length="146" mass="16305">MLWKSLALLTVTAQNVEEDAEGEEIRTQQSSTLARRQLLVALQASAAHREENRRTSANRISFLAANSQELSSPGFQGRTVFKAHIRDLAAQPHPNLMIQALSLAVKTFNDEVHSCLTRMHACDRVAGFERRAEVRRVVLGDLVSRD</sequence>
<dbReference type="RefSeq" id="XP_018691365.1">
    <property type="nucleotide sequence ID" value="XM_018838597.1"/>
</dbReference>
<dbReference type="Proteomes" id="UP000078343">
    <property type="component" value="Unassembled WGS sequence"/>
</dbReference>
<evidence type="ECO:0000313" key="2">
    <source>
        <dbReference type="Proteomes" id="UP000078343"/>
    </source>
</evidence>
<name>A0A178ZE07_9EURO</name>